<dbReference type="InterPro" id="IPR013196">
    <property type="entry name" value="HTH_11"/>
</dbReference>
<dbReference type="EMBL" id="JANATA010000030">
    <property type="protein sequence ID" value="MCP3429691.1"/>
    <property type="molecule type" value="Genomic_DNA"/>
</dbReference>
<keyword evidence="6" id="KW-0678">Repressor</keyword>
<dbReference type="GO" id="GO:0003677">
    <property type="term" value="F:DNA binding"/>
    <property type="evidence" value="ECO:0007669"/>
    <property type="project" value="UniProtKB-UniRule"/>
</dbReference>
<evidence type="ECO:0000313" key="8">
    <source>
        <dbReference type="EMBL" id="MCP3429691.1"/>
    </source>
</evidence>
<keyword evidence="3 6" id="KW-0067">ATP-binding</keyword>
<keyword evidence="6" id="KW-0805">Transcription regulation</keyword>
<feature type="binding site" evidence="6">
    <location>
        <position position="119"/>
    </location>
    <ligand>
        <name>biotin</name>
        <dbReference type="ChEBI" id="CHEBI:57586"/>
    </ligand>
</feature>
<dbReference type="InterPro" id="IPR036390">
    <property type="entry name" value="WH_DNA-bd_sf"/>
</dbReference>
<dbReference type="Pfam" id="PF03099">
    <property type="entry name" value="BPL_LplA_LipB"/>
    <property type="match status" value="1"/>
</dbReference>
<comment type="catalytic activity">
    <reaction evidence="5 6">
        <text>biotin + L-lysyl-[protein] + ATP = N(6)-biotinyl-L-lysyl-[protein] + AMP + diphosphate + H(+)</text>
        <dbReference type="Rhea" id="RHEA:11756"/>
        <dbReference type="Rhea" id="RHEA-COMP:9752"/>
        <dbReference type="Rhea" id="RHEA-COMP:10505"/>
        <dbReference type="ChEBI" id="CHEBI:15378"/>
        <dbReference type="ChEBI" id="CHEBI:29969"/>
        <dbReference type="ChEBI" id="CHEBI:30616"/>
        <dbReference type="ChEBI" id="CHEBI:33019"/>
        <dbReference type="ChEBI" id="CHEBI:57586"/>
        <dbReference type="ChEBI" id="CHEBI:83144"/>
        <dbReference type="ChEBI" id="CHEBI:456215"/>
        <dbReference type="EC" id="6.3.4.15"/>
    </reaction>
</comment>
<feature type="DNA-binding region" description="H-T-H motif" evidence="6">
    <location>
        <begin position="20"/>
        <end position="39"/>
    </location>
</feature>
<dbReference type="InterPro" id="IPR030855">
    <property type="entry name" value="Bifunct_BirA"/>
</dbReference>
<keyword evidence="2 6" id="KW-0547">Nucleotide-binding</keyword>
<keyword evidence="6" id="KW-0238">DNA-binding</keyword>
<dbReference type="Proteomes" id="UP001165413">
    <property type="component" value="Unassembled WGS sequence"/>
</dbReference>
<evidence type="ECO:0000259" key="7">
    <source>
        <dbReference type="PROSITE" id="PS51733"/>
    </source>
</evidence>
<feature type="domain" description="BPL/LPL catalytic" evidence="7">
    <location>
        <begin position="71"/>
        <end position="261"/>
    </location>
</feature>
<dbReference type="CDD" id="cd00090">
    <property type="entry name" value="HTH_ARSR"/>
    <property type="match status" value="1"/>
</dbReference>
<keyword evidence="1 6" id="KW-0436">Ligase</keyword>
<organism evidence="8 9">
    <name type="scientific">Opacimonas viscosa</name>
    <dbReference type="NCBI Taxonomy" id="2961944"/>
    <lineage>
        <taxon>Bacteria</taxon>
        <taxon>Pseudomonadati</taxon>
        <taxon>Pseudomonadota</taxon>
        <taxon>Gammaproteobacteria</taxon>
        <taxon>Alteromonadales</taxon>
        <taxon>Alteromonadaceae</taxon>
        <taxon>Opacimonas</taxon>
    </lineage>
</organism>
<dbReference type="PROSITE" id="PS51733">
    <property type="entry name" value="BPL_LPL_CATALYTIC"/>
    <property type="match status" value="1"/>
</dbReference>
<feature type="binding site" evidence="6">
    <location>
        <begin position="123"/>
        <end position="125"/>
    </location>
    <ligand>
        <name>biotin</name>
        <dbReference type="ChEBI" id="CHEBI:57586"/>
    </ligand>
</feature>
<dbReference type="InterPro" id="IPR008988">
    <property type="entry name" value="Transcriptional_repressor_C"/>
</dbReference>
<evidence type="ECO:0000256" key="6">
    <source>
        <dbReference type="HAMAP-Rule" id="MF_00978"/>
    </source>
</evidence>
<dbReference type="AlphaFoldDB" id="A0AA41X3H1"/>
<dbReference type="SUPFAM" id="SSF50037">
    <property type="entry name" value="C-terminal domain of transcriptional repressors"/>
    <property type="match status" value="1"/>
</dbReference>
<keyword evidence="6" id="KW-0804">Transcription</keyword>
<dbReference type="GO" id="GO:0004077">
    <property type="term" value="F:biotin--[biotin carboxyl-carrier protein] ligase activity"/>
    <property type="evidence" value="ECO:0007669"/>
    <property type="project" value="UniProtKB-UniRule"/>
</dbReference>
<evidence type="ECO:0000256" key="5">
    <source>
        <dbReference type="ARBA" id="ARBA00047846"/>
    </source>
</evidence>
<accession>A0AA41X3H1</accession>
<dbReference type="Pfam" id="PF02237">
    <property type="entry name" value="BPL_C"/>
    <property type="match status" value="1"/>
</dbReference>
<dbReference type="RefSeq" id="WP_254102342.1">
    <property type="nucleotide sequence ID" value="NZ_JANATA010000030.1"/>
</dbReference>
<dbReference type="GO" id="GO:0006355">
    <property type="term" value="P:regulation of DNA-templated transcription"/>
    <property type="evidence" value="ECO:0007669"/>
    <property type="project" value="UniProtKB-UniRule"/>
</dbReference>
<evidence type="ECO:0000256" key="2">
    <source>
        <dbReference type="ARBA" id="ARBA00022741"/>
    </source>
</evidence>
<dbReference type="EC" id="6.3.4.15" evidence="6"/>
<name>A0AA41X3H1_9ALTE</name>
<reference evidence="8" key="1">
    <citation type="submission" date="2022-07" db="EMBL/GenBank/DDBJ databases">
        <title>Characterization of the Novel Bacterium Alteromonas immobilis LMIT006 and Alteromonas gregis LMIT007.</title>
        <authorList>
            <person name="Lin X."/>
        </authorList>
    </citation>
    <scope>NUCLEOTIDE SEQUENCE</scope>
    <source>
        <strain evidence="8">LMIT007</strain>
    </source>
</reference>
<dbReference type="Gene3D" id="1.10.10.10">
    <property type="entry name" value="Winged helix-like DNA-binding domain superfamily/Winged helix DNA-binding domain"/>
    <property type="match status" value="1"/>
</dbReference>
<dbReference type="PANTHER" id="PTHR12835:SF5">
    <property type="entry name" value="BIOTIN--PROTEIN LIGASE"/>
    <property type="match status" value="1"/>
</dbReference>
<dbReference type="GO" id="GO:0005737">
    <property type="term" value="C:cytoplasm"/>
    <property type="evidence" value="ECO:0007669"/>
    <property type="project" value="TreeGrafter"/>
</dbReference>
<keyword evidence="9" id="KW-1185">Reference proteome</keyword>
<evidence type="ECO:0000313" key="9">
    <source>
        <dbReference type="Proteomes" id="UP001165413"/>
    </source>
</evidence>
<dbReference type="NCBIfam" id="TIGR00121">
    <property type="entry name" value="birA_ligase"/>
    <property type="match status" value="1"/>
</dbReference>
<dbReference type="InterPro" id="IPR004143">
    <property type="entry name" value="BPL_LPL_catalytic"/>
</dbReference>
<feature type="binding site" evidence="6">
    <location>
        <position position="190"/>
    </location>
    <ligand>
        <name>biotin</name>
        <dbReference type="ChEBI" id="CHEBI:57586"/>
    </ligand>
</feature>
<dbReference type="HAMAP" id="MF_00978">
    <property type="entry name" value="Bifunct_BirA"/>
    <property type="match status" value="1"/>
</dbReference>
<dbReference type="InterPro" id="IPR003142">
    <property type="entry name" value="BPL_C"/>
</dbReference>
<dbReference type="InterPro" id="IPR036388">
    <property type="entry name" value="WH-like_DNA-bd_sf"/>
</dbReference>
<dbReference type="Gene3D" id="2.30.30.100">
    <property type="match status" value="1"/>
</dbReference>
<comment type="function">
    <text evidence="6">Acts both as a biotin--[acetyl-CoA-carboxylase] ligase and a biotin-operon repressor. In the presence of ATP, BirA activates biotin to form the BirA-biotinyl-5'-adenylate (BirA-bio-5'-AMP or holoBirA) complex. HoloBirA can either transfer the biotinyl moiety to the biotin carboxyl carrier protein (BCCP) subunit of acetyl-CoA carboxylase, or bind to the biotin operator site and inhibit transcription of the operon.</text>
</comment>
<dbReference type="SUPFAM" id="SSF55681">
    <property type="entry name" value="Class II aaRS and biotin synthetases"/>
    <property type="match status" value="1"/>
</dbReference>
<comment type="caution">
    <text evidence="8">The sequence shown here is derived from an EMBL/GenBank/DDBJ whole genome shotgun (WGS) entry which is preliminary data.</text>
</comment>
<dbReference type="CDD" id="cd16442">
    <property type="entry name" value="BPL"/>
    <property type="match status" value="1"/>
</dbReference>
<dbReference type="InterPro" id="IPR045864">
    <property type="entry name" value="aa-tRNA-synth_II/BPL/LPL"/>
</dbReference>
<dbReference type="InterPro" id="IPR004408">
    <property type="entry name" value="Biotin_CoA_COase_ligase"/>
</dbReference>
<protein>
    <recommendedName>
        <fullName evidence="6">Bifunctional ligase/repressor BirA</fullName>
    </recommendedName>
    <alternativeName>
        <fullName evidence="6">Biotin operon repressor</fullName>
    </alternativeName>
    <alternativeName>
        <fullName evidence="6">Biotin--[acetyl-CoA-carboxylase] ligase</fullName>
        <ecNumber evidence="6">6.3.4.15</ecNumber>
    </alternativeName>
    <alternativeName>
        <fullName evidence="6">Biotin--protein ligase</fullName>
    </alternativeName>
    <alternativeName>
        <fullName evidence="6">Biotin-[acetyl-CoA carboxylase] synthetase</fullName>
    </alternativeName>
</protein>
<dbReference type="Gene3D" id="3.30.930.10">
    <property type="entry name" value="Bira Bifunctional Protein, Domain 2"/>
    <property type="match status" value="1"/>
</dbReference>
<dbReference type="SUPFAM" id="SSF46785">
    <property type="entry name" value="Winged helix' DNA-binding domain"/>
    <property type="match status" value="1"/>
</dbReference>
<comment type="similarity">
    <text evidence="6">Belongs to the biotin--protein ligase family.</text>
</comment>
<dbReference type="GO" id="GO:0005524">
    <property type="term" value="F:ATP binding"/>
    <property type="evidence" value="ECO:0007669"/>
    <property type="project" value="UniProtKB-UniRule"/>
</dbReference>
<evidence type="ECO:0000256" key="1">
    <source>
        <dbReference type="ARBA" id="ARBA00022598"/>
    </source>
</evidence>
<proteinExistence type="inferred from homology"/>
<dbReference type="InterPro" id="IPR011991">
    <property type="entry name" value="ArsR-like_HTH"/>
</dbReference>
<dbReference type="NCBIfam" id="NF008847">
    <property type="entry name" value="PRK11886.1-2"/>
    <property type="match status" value="1"/>
</dbReference>
<dbReference type="PANTHER" id="PTHR12835">
    <property type="entry name" value="BIOTIN PROTEIN LIGASE"/>
    <property type="match status" value="1"/>
</dbReference>
<sequence>MHVTRNKILQTLAGGEFISGTELGEVSGVSRTAVAKHIDGLRELGLDIFSVKGRGYKLAKPIDLLNHESIEYNYSKVQQVAYPGTCYIQPIIDSTNTFLKTKLAEGVLKDGDACLAESQTAGRGRQGKTWVSPFASSIYMSIYRRFSGGYQTISGLSLVIGLAVADALDELGVKDVQLKWPNDIYVNMQKIAGILIEIEGAVGDEVDSIIGIGVNVSLPEDVSGIDQAFTDCNTHTLAPISRNELVALLLKFLNIHLDTFIVYGLVPFMDRWHSKDAFYHKAVKLLAGQSVIEGIGMGINETGAILLQVNGELQAFHGGEISVRGI</sequence>
<dbReference type="Pfam" id="PF08279">
    <property type="entry name" value="HTH_11"/>
    <property type="match status" value="1"/>
</dbReference>
<evidence type="ECO:0000256" key="3">
    <source>
        <dbReference type="ARBA" id="ARBA00022840"/>
    </source>
</evidence>
<gene>
    <name evidence="6 8" type="primary">birA</name>
    <name evidence="8" type="ORF">NLF92_12160</name>
</gene>
<evidence type="ECO:0000256" key="4">
    <source>
        <dbReference type="ARBA" id="ARBA00023267"/>
    </source>
</evidence>
<keyword evidence="4 6" id="KW-0092">Biotin</keyword>
<feature type="binding site" evidence="6">
    <location>
        <begin position="94"/>
        <end position="96"/>
    </location>
    <ligand>
        <name>biotin</name>
        <dbReference type="ChEBI" id="CHEBI:57586"/>
    </ligand>
</feature>